<evidence type="ECO:0000256" key="1">
    <source>
        <dbReference type="SAM" id="MobiDB-lite"/>
    </source>
</evidence>
<accession>A0A2P2QZW2</accession>
<feature type="compositionally biased region" description="Polar residues" evidence="1">
    <location>
        <begin position="8"/>
        <end position="20"/>
    </location>
</feature>
<reference evidence="2" key="1">
    <citation type="submission" date="2018-02" db="EMBL/GenBank/DDBJ databases">
        <title>Rhizophora mucronata_Transcriptome.</title>
        <authorList>
            <person name="Meera S.P."/>
            <person name="Sreeshan A."/>
            <person name="Augustine A."/>
        </authorList>
    </citation>
    <scope>NUCLEOTIDE SEQUENCE</scope>
    <source>
        <tissue evidence="2">Leaf</tissue>
    </source>
</reference>
<dbReference type="EMBL" id="GGEC01091960">
    <property type="protein sequence ID" value="MBX72444.1"/>
    <property type="molecule type" value="Transcribed_RNA"/>
</dbReference>
<sequence>MTKRLPSQMHNRPITSNGNECSTYEYHDRHMCSYSHWIGTP</sequence>
<protein>
    <submittedName>
        <fullName evidence="2">Uncharacterized protein</fullName>
    </submittedName>
</protein>
<proteinExistence type="predicted"/>
<name>A0A2P2QZW2_RHIMU</name>
<dbReference type="AlphaFoldDB" id="A0A2P2QZW2"/>
<evidence type="ECO:0000313" key="2">
    <source>
        <dbReference type="EMBL" id="MBX72444.1"/>
    </source>
</evidence>
<organism evidence="2">
    <name type="scientific">Rhizophora mucronata</name>
    <name type="common">Asiatic mangrove</name>
    <dbReference type="NCBI Taxonomy" id="61149"/>
    <lineage>
        <taxon>Eukaryota</taxon>
        <taxon>Viridiplantae</taxon>
        <taxon>Streptophyta</taxon>
        <taxon>Embryophyta</taxon>
        <taxon>Tracheophyta</taxon>
        <taxon>Spermatophyta</taxon>
        <taxon>Magnoliopsida</taxon>
        <taxon>eudicotyledons</taxon>
        <taxon>Gunneridae</taxon>
        <taxon>Pentapetalae</taxon>
        <taxon>rosids</taxon>
        <taxon>fabids</taxon>
        <taxon>Malpighiales</taxon>
        <taxon>Rhizophoraceae</taxon>
        <taxon>Rhizophora</taxon>
    </lineage>
</organism>
<feature type="region of interest" description="Disordered" evidence="1">
    <location>
        <begin position="1"/>
        <end position="20"/>
    </location>
</feature>